<evidence type="ECO:0000313" key="14">
    <source>
        <dbReference type="EMBL" id="CAH0553376.1"/>
    </source>
</evidence>
<gene>
    <name evidence="14" type="ORF">MELIAE_LOCUS5384</name>
</gene>
<evidence type="ECO:0000256" key="5">
    <source>
        <dbReference type="ARBA" id="ARBA00022927"/>
    </source>
</evidence>
<evidence type="ECO:0000256" key="9">
    <source>
        <dbReference type="ARBA" id="ARBA00060798"/>
    </source>
</evidence>
<reference evidence="14" key="1">
    <citation type="submission" date="2021-12" db="EMBL/GenBank/DDBJ databases">
        <authorList>
            <person name="King R."/>
        </authorList>
    </citation>
    <scope>NUCLEOTIDE SEQUENCE</scope>
</reference>
<sequence>MAFQFGNPGQSAFGATQAKAPTFGSSFGAPAASTASTGFGFGSSFNTGAQQQAAPAFGSTFGAPAATATPSFGTSFGAPASSAPSFGTTFGAPAAGTSTFGAPAGNASLFGASAAKPSLFGAPTSSAPSLFSTPASGGSSLFTQAGGLFGNTQTSAAPSLFGTSTSQAAPLFGNTFGNTQTSTPSLFGNTGTTQPGFGGGGLFGQTATTSAPSLFGTGGFGTTTGFGNTTGAFGGFGTGTSAPNLFGNTFGAKPATAVAPTHSSQTNAQQVVASVYAINVFNDERDDILKKWNMLQACWGTGKGYYNSSQPPIEYKSQNPFHRFKTIGYNMIPEQDNSEGIVKLLFNKKASELQNQKDVLKNGIGGILGNKPNLTIEITQIKAASDSQTEVRITVSEKGVTGCTRKIPATDLASFLNQQTQKQQLSNVGVVSISPFITPSRAELEEYLKNPPTGIDAQMWQAAIADNPNPKKYIPVPINGFSDLRSRMLNQEYQTGLHQAFLEKVNKEITNLKTKHASSTAQISELKQKFLELQHRILRILVKQESTRKVGLAVQPEEEMLRGRLEIMHSHLNVPKQYKGQINELLSHVKMIEGSQKQYSQNYRVDADAQEEIKQFLKMEQNGISQLINIINGDLQSIKIINEGLQQVVTNNGR</sequence>
<dbReference type="Gene3D" id="1.20.5.170">
    <property type="match status" value="1"/>
</dbReference>
<dbReference type="OrthoDB" id="6162375at2759"/>
<keyword evidence="4" id="KW-0509">mRNA transport</keyword>
<keyword evidence="6" id="KW-0811">Translocation</keyword>
<keyword evidence="5" id="KW-0653">Protein transport</keyword>
<feature type="coiled-coil region" evidence="10">
    <location>
        <begin position="502"/>
        <end position="529"/>
    </location>
</feature>
<feature type="domain" description="Nup54 C-terminal interacting" evidence="13">
    <location>
        <begin position="603"/>
        <end position="641"/>
    </location>
</feature>
<keyword evidence="7" id="KW-0906">Nuclear pore complex</keyword>
<evidence type="ECO:0000256" key="7">
    <source>
        <dbReference type="ARBA" id="ARBA00023132"/>
    </source>
</evidence>
<dbReference type="Pfam" id="PF13874">
    <property type="entry name" value="Nup54"/>
    <property type="match status" value="1"/>
</dbReference>
<keyword evidence="15" id="KW-1185">Reference proteome</keyword>
<dbReference type="GO" id="GO:0006607">
    <property type="term" value="P:NLS-bearing protein import into nucleus"/>
    <property type="evidence" value="ECO:0007669"/>
    <property type="project" value="TreeGrafter"/>
</dbReference>
<evidence type="ECO:0000259" key="12">
    <source>
        <dbReference type="Pfam" id="PF13874"/>
    </source>
</evidence>
<dbReference type="Gene3D" id="1.20.5.490">
    <property type="entry name" value="Single helix bin"/>
    <property type="match status" value="1"/>
</dbReference>
<evidence type="ECO:0000256" key="3">
    <source>
        <dbReference type="ARBA" id="ARBA00022737"/>
    </source>
</evidence>
<evidence type="ECO:0000256" key="2">
    <source>
        <dbReference type="ARBA" id="ARBA00022448"/>
    </source>
</evidence>
<feature type="region of interest" description="Disordered" evidence="11">
    <location>
        <begin position="172"/>
        <end position="203"/>
    </location>
</feature>
<dbReference type="Proteomes" id="UP001154078">
    <property type="component" value="Chromosome 3"/>
</dbReference>
<dbReference type="InterPro" id="IPR040985">
    <property type="entry name" value="Nup54_C"/>
</dbReference>
<dbReference type="Pfam" id="PF18437">
    <property type="entry name" value="Nup54_C"/>
    <property type="match status" value="1"/>
</dbReference>
<protein>
    <submittedName>
        <fullName evidence="14">Uncharacterized protein</fullName>
    </submittedName>
</protein>
<name>A0A9P0FGQ0_BRAAE</name>
<dbReference type="InterPro" id="IPR025712">
    <property type="entry name" value="Nup54_alpha-helical_dom"/>
</dbReference>
<dbReference type="GO" id="GO:0017056">
    <property type="term" value="F:structural constituent of nuclear pore"/>
    <property type="evidence" value="ECO:0007669"/>
    <property type="project" value="TreeGrafter"/>
</dbReference>
<organism evidence="14 15">
    <name type="scientific">Brassicogethes aeneus</name>
    <name type="common">Rape pollen beetle</name>
    <name type="synonym">Meligethes aeneus</name>
    <dbReference type="NCBI Taxonomy" id="1431903"/>
    <lineage>
        <taxon>Eukaryota</taxon>
        <taxon>Metazoa</taxon>
        <taxon>Ecdysozoa</taxon>
        <taxon>Arthropoda</taxon>
        <taxon>Hexapoda</taxon>
        <taxon>Insecta</taxon>
        <taxon>Pterygota</taxon>
        <taxon>Neoptera</taxon>
        <taxon>Endopterygota</taxon>
        <taxon>Coleoptera</taxon>
        <taxon>Polyphaga</taxon>
        <taxon>Cucujiformia</taxon>
        <taxon>Nitidulidae</taxon>
        <taxon>Meligethinae</taxon>
        <taxon>Brassicogethes</taxon>
    </lineage>
</organism>
<evidence type="ECO:0000256" key="10">
    <source>
        <dbReference type="SAM" id="Coils"/>
    </source>
</evidence>
<feature type="domain" description="Nucleoporin Nup54 alpha-helical" evidence="12">
    <location>
        <begin position="451"/>
        <end position="588"/>
    </location>
</feature>
<dbReference type="EMBL" id="OV121134">
    <property type="protein sequence ID" value="CAH0553376.1"/>
    <property type="molecule type" value="Genomic_DNA"/>
</dbReference>
<accession>A0A9P0FGQ0</accession>
<evidence type="ECO:0000313" key="15">
    <source>
        <dbReference type="Proteomes" id="UP001154078"/>
    </source>
</evidence>
<keyword evidence="8" id="KW-0539">Nucleus</keyword>
<dbReference type="GO" id="GO:0006999">
    <property type="term" value="P:nuclear pore organization"/>
    <property type="evidence" value="ECO:0007669"/>
    <property type="project" value="TreeGrafter"/>
</dbReference>
<dbReference type="PANTHER" id="PTHR13000">
    <property type="entry name" value="NUCLEOPORIN P54"/>
    <property type="match status" value="1"/>
</dbReference>
<dbReference type="GO" id="GO:0044613">
    <property type="term" value="C:nuclear pore central transport channel"/>
    <property type="evidence" value="ECO:0007669"/>
    <property type="project" value="TreeGrafter"/>
</dbReference>
<comment type="subcellular location">
    <subcellularLocation>
        <location evidence="1">Nucleus</location>
        <location evidence="1">Nuclear pore complex</location>
    </subcellularLocation>
</comment>
<feature type="compositionally biased region" description="Polar residues" evidence="11">
    <location>
        <begin position="175"/>
        <end position="186"/>
    </location>
</feature>
<dbReference type="GO" id="GO:0036228">
    <property type="term" value="P:protein localization to nuclear inner membrane"/>
    <property type="evidence" value="ECO:0007669"/>
    <property type="project" value="TreeGrafter"/>
</dbReference>
<dbReference type="FunFam" id="1.20.5.490:FF:000003">
    <property type="entry name" value="nucleoporin p54 isoform X1"/>
    <property type="match status" value="1"/>
</dbReference>
<proteinExistence type="inferred from homology"/>
<keyword evidence="2" id="KW-0813">Transport</keyword>
<evidence type="ECO:0000256" key="1">
    <source>
        <dbReference type="ARBA" id="ARBA00004567"/>
    </source>
</evidence>
<evidence type="ECO:0000256" key="8">
    <source>
        <dbReference type="ARBA" id="ARBA00023242"/>
    </source>
</evidence>
<evidence type="ECO:0000259" key="13">
    <source>
        <dbReference type="Pfam" id="PF18437"/>
    </source>
</evidence>
<dbReference type="AlphaFoldDB" id="A0A9P0FGQ0"/>
<evidence type="ECO:0000256" key="11">
    <source>
        <dbReference type="SAM" id="MobiDB-lite"/>
    </source>
</evidence>
<dbReference type="GO" id="GO:0051028">
    <property type="term" value="P:mRNA transport"/>
    <property type="evidence" value="ECO:0007669"/>
    <property type="project" value="UniProtKB-KW"/>
</dbReference>
<dbReference type="PANTHER" id="PTHR13000:SF0">
    <property type="entry name" value="NUCLEOPORIN P54"/>
    <property type="match status" value="1"/>
</dbReference>
<dbReference type="InterPro" id="IPR024864">
    <property type="entry name" value="Nup54/Nup57/Nup44"/>
</dbReference>
<comment type="similarity">
    <text evidence="9">Belongs to the NUP54 family.</text>
</comment>
<keyword evidence="3" id="KW-0677">Repeat</keyword>
<evidence type="ECO:0000256" key="4">
    <source>
        <dbReference type="ARBA" id="ARBA00022816"/>
    </source>
</evidence>
<keyword evidence="10" id="KW-0175">Coiled coil</keyword>
<evidence type="ECO:0000256" key="6">
    <source>
        <dbReference type="ARBA" id="ARBA00023010"/>
    </source>
</evidence>